<feature type="transmembrane region" description="Helical" evidence="3">
    <location>
        <begin position="50"/>
        <end position="72"/>
    </location>
</feature>
<evidence type="ECO:0000313" key="5">
    <source>
        <dbReference type="EMBL" id="WEK54414.1"/>
    </source>
</evidence>
<evidence type="ECO:0000256" key="2">
    <source>
        <dbReference type="ARBA" id="ARBA00007400"/>
    </source>
</evidence>
<dbReference type="InterPro" id="IPR002656">
    <property type="entry name" value="Acyl_transf_3_dom"/>
</dbReference>
<name>A0AA95JFP0_9BACL</name>
<dbReference type="InterPro" id="IPR050879">
    <property type="entry name" value="Acyltransferase_3"/>
</dbReference>
<protein>
    <submittedName>
        <fullName evidence="5">Acyltransferase</fullName>
    </submittedName>
</protein>
<reference evidence="5" key="1">
    <citation type="submission" date="2023-03" db="EMBL/GenBank/DDBJ databases">
        <title>Andean soil-derived lignocellulolytic bacterial consortium as a source of novel taxa and putative plastic-active enzymes.</title>
        <authorList>
            <person name="Diaz-Garcia L."/>
            <person name="Chuvochina M."/>
            <person name="Feuerriegel G."/>
            <person name="Bunk B."/>
            <person name="Sproer C."/>
            <person name="Streit W.R."/>
            <person name="Rodriguez L.M."/>
            <person name="Overmann J."/>
            <person name="Jimenez D.J."/>
        </authorList>
    </citation>
    <scope>NUCLEOTIDE SEQUENCE</scope>
    <source>
        <strain evidence="5">MAG 2441</strain>
    </source>
</reference>
<feature type="transmembrane region" description="Helical" evidence="3">
    <location>
        <begin position="297"/>
        <end position="318"/>
    </location>
</feature>
<dbReference type="GO" id="GO:0016747">
    <property type="term" value="F:acyltransferase activity, transferring groups other than amino-acyl groups"/>
    <property type="evidence" value="ECO:0007669"/>
    <property type="project" value="InterPro"/>
</dbReference>
<comment type="subcellular location">
    <subcellularLocation>
        <location evidence="1">Membrane</location>
    </subcellularLocation>
</comment>
<feature type="transmembrane region" description="Helical" evidence="3">
    <location>
        <begin position="92"/>
        <end position="113"/>
    </location>
</feature>
<keyword evidence="3" id="KW-1133">Transmembrane helix</keyword>
<accession>A0AA95JFP0</accession>
<organism evidence="5 6">
    <name type="scientific">Candidatus Cohnella colombiensis</name>
    <dbReference type="NCBI Taxonomy" id="3121368"/>
    <lineage>
        <taxon>Bacteria</taxon>
        <taxon>Bacillati</taxon>
        <taxon>Bacillota</taxon>
        <taxon>Bacilli</taxon>
        <taxon>Bacillales</taxon>
        <taxon>Paenibacillaceae</taxon>
        <taxon>Cohnella</taxon>
    </lineage>
</organism>
<gene>
    <name evidence="5" type="ORF">P0Y55_18060</name>
</gene>
<evidence type="ECO:0000313" key="6">
    <source>
        <dbReference type="Proteomes" id="UP001178662"/>
    </source>
</evidence>
<feature type="transmembrane region" description="Helical" evidence="3">
    <location>
        <begin position="330"/>
        <end position="353"/>
    </location>
</feature>
<evidence type="ECO:0000256" key="1">
    <source>
        <dbReference type="ARBA" id="ARBA00004370"/>
    </source>
</evidence>
<dbReference type="PANTHER" id="PTHR23028">
    <property type="entry name" value="ACETYLTRANSFERASE"/>
    <property type="match status" value="1"/>
</dbReference>
<keyword evidence="5" id="KW-0012">Acyltransferase</keyword>
<dbReference type="PANTHER" id="PTHR23028:SF53">
    <property type="entry name" value="ACYL_TRANSF_3 DOMAIN-CONTAINING PROTEIN"/>
    <property type="match status" value="1"/>
</dbReference>
<dbReference type="Proteomes" id="UP001178662">
    <property type="component" value="Chromosome"/>
</dbReference>
<feature type="transmembrane region" description="Helical" evidence="3">
    <location>
        <begin position="181"/>
        <end position="202"/>
    </location>
</feature>
<sequence>MKLNANQLQLGGADGIRALACLAVIFHHFAQRLSMADQQAGVQEVQAFTLVGNSGVSIFFVLSGFLLAFPFWRNYLAGAEFPSIRQYLFRRAARIVPSYYVVFLVCMTLILLLNIPNEHFALRSLAGLTFTAGFHYTTFFPSEIDGPFWSIAFEVFCYALMPLFMAGMFALLKKRSFLTSFTYWIGALLFILLLNKLIHLYLTPGEENRGWQFGLIGGAKYWMPNYNPIGFFGHFTIGILAAGIATRLRQPSTRIDKLKRFGFFDAAGAVGLVSAFLMLWSLRHAPEFSTSWQLQPFFYPYFAVLIAIPLATGSQSLFLQKLLDNPLFRFTAKVSFGLYLWHHLIITLIAMYWAKDYQYMGVASLERWALISAGVLAVSYLIATLSYYFLEKPILDWAHGRRSRANQQAVHTETLNQAIP</sequence>
<keyword evidence="5" id="KW-0808">Transferase</keyword>
<keyword evidence="3" id="KW-0812">Transmembrane</keyword>
<feature type="transmembrane region" description="Helical" evidence="3">
    <location>
        <begin position="12"/>
        <end position="30"/>
    </location>
</feature>
<proteinExistence type="inferred from homology"/>
<comment type="similarity">
    <text evidence="2">Belongs to the acyltransferase 3 family.</text>
</comment>
<feature type="transmembrane region" description="Helical" evidence="3">
    <location>
        <begin position="368"/>
        <end position="390"/>
    </location>
</feature>
<evidence type="ECO:0000259" key="4">
    <source>
        <dbReference type="Pfam" id="PF01757"/>
    </source>
</evidence>
<keyword evidence="3" id="KW-0472">Membrane</keyword>
<keyword evidence="6" id="KW-1185">Reference proteome</keyword>
<dbReference type="GO" id="GO:0000271">
    <property type="term" value="P:polysaccharide biosynthetic process"/>
    <property type="evidence" value="ECO:0007669"/>
    <property type="project" value="TreeGrafter"/>
</dbReference>
<dbReference type="AlphaFoldDB" id="A0AA95JFP0"/>
<feature type="transmembrane region" description="Helical" evidence="3">
    <location>
        <begin position="229"/>
        <end position="249"/>
    </location>
</feature>
<feature type="transmembrane region" description="Helical" evidence="3">
    <location>
        <begin position="120"/>
        <end position="139"/>
    </location>
</feature>
<feature type="transmembrane region" description="Helical" evidence="3">
    <location>
        <begin position="151"/>
        <end position="172"/>
    </location>
</feature>
<evidence type="ECO:0000256" key="3">
    <source>
        <dbReference type="SAM" id="Phobius"/>
    </source>
</evidence>
<feature type="domain" description="Acyltransferase 3" evidence="4">
    <location>
        <begin position="13"/>
        <end position="383"/>
    </location>
</feature>
<feature type="transmembrane region" description="Helical" evidence="3">
    <location>
        <begin position="261"/>
        <end position="282"/>
    </location>
</feature>
<dbReference type="EMBL" id="CP119317">
    <property type="protein sequence ID" value="WEK54414.1"/>
    <property type="molecule type" value="Genomic_DNA"/>
</dbReference>
<dbReference type="GO" id="GO:0016020">
    <property type="term" value="C:membrane"/>
    <property type="evidence" value="ECO:0007669"/>
    <property type="project" value="TreeGrafter"/>
</dbReference>
<dbReference type="Pfam" id="PF01757">
    <property type="entry name" value="Acyl_transf_3"/>
    <property type="match status" value="1"/>
</dbReference>